<organism evidence="1">
    <name type="scientific">Anguilla anguilla</name>
    <name type="common">European freshwater eel</name>
    <name type="synonym">Muraena anguilla</name>
    <dbReference type="NCBI Taxonomy" id="7936"/>
    <lineage>
        <taxon>Eukaryota</taxon>
        <taxon>Metazoa</taxon>
        <taxon>Chordata</taxon>
        <taxon>Craniata</taxon>
        <taxon>Vertebrata</taxon>
        <taxon>Euteleostomi</taxon>
        <taxon>Actinopterygii</taxon>
        <taxon>Neopterygii</taxon>
        <taxon>Teleostei</taxon>
        <taxon>Anguilliformes</taxon>
        <taxon>Anguillidae</taxon>
        <taxon>Anguilla</taxon>
    </lineage>
</organism>
<protein>
    <submittedName>
        <fullName evidence="1">Uncharacterized protein</fullName>
    </submittedName>
</protein>
<evidence type="ECO:0000313" key="1">
    <source>
        <dbReference type="EMBL" id="JAH65168.1"/>
    </source>
</evidence>
<reference evidence="1" key="2">
    <citation type="journal article" date="2015" name="Fish Shellfish Immunol.">
        <title>Early steps in the European eel (Anguilla anguilla)-Vibrio vulnificus interaction in the gills: Role of the RtxA13 toxin.</title>
        <authorList>
            <person name="Callol A."/>
            <person name="Pajuelo D."/>
            <person name="Ebbesson L."/>
            <person name="Teles M."/>
            <person name="MacKenzie S."/>
            <person name="Amaro C."/>
        </authorList>
    </citation>
    <scope>NUCLEOTIDE SEQUENCE</scope>
</reference>
<name>A0A0E9UJK1_ANGAN</name>
<accession>A0A0E9UJK1</accession>
<sequence length="39" mass="4432">MSVQMLFLNLKAEFIFISYTQFSVSALFTGVQKPFSVDP</sequence>
<proteinExistence type="predicted"/>
<reference evidence="1" key="1">
    <citation type="submission" date="2014-11" db="EMBL/GenBank/DDBJ databases">
        <authorList>
            <person name="Amaro Gonzalez C."/>
        </authorList>
    </citation>
    <scope>NUCLEOTIDE SEQUENCE</scope>
</reference>
<dbReference type="EMBL" id="GBXM01043409">
    <property type="protein sequence ID" value="JAH65168.1"/>
    <property type="molecule type" value="Transcribed_RNA"/>
</dbReference>
<dbReference type="AlphaFoldDB" id="A0A0E9UJK1"/>